<dbReference type="AlphaFoldDB" id="A0A0S8FMQ6"/>
<dbReference type="Proteomes" id="UP000051373">
    <property type="component" value="Unassembled WGS sequence"/>
</dbReference>
<evidence type="ECO:0000256" key="1">
    <source>
        <dbReference type="SAM" id="Phobius"/>
    </source>
</evidence>
<keyword evidence="1" id="KW-0472">Membrane</keyword>
<keyword evidence="1" id="KW-0812">Transmembrane</keyword>
<accession>A0A0S8FMQ6</accession>
<dbReference type="EMBL" id="LJUJ01000058">
    <property type="protein sequence ID" value="KPK62032.1"/>
    <property type="molecule type" value="Genomic_DNA"/>
</dbReference>
<comment type="caution">
    <text evidence="2">The sequence shown here is derived from an EMBL/GenBank/DDBJ whole genome shotgun (WGS) entry which is preliminary data.</text>
</comment>
<reference evidence="2 3" key="1">
    <citation type="journal article" date="2015" name="Microbiome">
        <title>Genomic resolution of linkages in carbon, nitrogen, and sulfur cycling among widespread estuary sediment bacteria.</title>
        <authorList>
            <person name="Baker B.J."/>
            <person name="Lazar C.S."/>
            <person name="Teske A.P."/>
            <person name="Dick G.J."/>
        </authorList>
    </citation>
    <scope>NUCLEOTIDE SEQUENCE [LARGE SCALE GENOMIC DNA]</scope>
    <source>
        <strain evidence="2">SM23_42</strain>
    </source>
</reference>
<feature type="transmembrane region" description="Helical" evidence="1">
    <location>
        <begin position="6"/>
        <end position="25"/>
    </location>
</feature>
<proteinExistence type="predicted"/>
<sequence>MTKKRILILVTILLVISIAIIVYAVNRSAYWDGGDYAGRPVYSSSEGITKEGHQELKKCGLNDDQAYIVKQATNRHRCEGTTADGGCIMGMGKSYSQVVLEGGILGKCYFHDNGETTVILTKYQEGGEGNLLGTLLVGERTTGIYEFHCYCNLTQK</sequence>
<evidence type="ECO:0000313" key="2">
    <source>
        <dbReference type="EMBL" id="KPK62032.1"/>
    </source>
</evidence>
<gene>
    <name evidence="2" type="ORF">AMJ83_11735</name>
</gene>
<evidence type="ECO:0000313" key="3">
    <source>
        <dbReference type="Proteomes" id="UP000051373"/>
    </source>
</evidence>
<name>A0A0S8FMQ6_UNCW3</name>
<protein>
    <submittedName>
        <fullName evidence="2">Uncharacterized protein</fullName>
    </submittedName>
</protein>
<keyword evidence="1" id="KW-1133">Transmembrane helix</keyword>
<organism evidence="2 3">
    <name type="scientific">candidate division WOR_3 bacterium SM23_42</name>
    <dbReference type="NCBI Taxonomy" id="1703779"/>
    <lineage>
        <taxon>Bacteria</taxon>
        <taxon>Bacteria division WOR-3</taxon>
    </lineage>
</organism>